<dbReference type="InterPro" id="IPR039261">
    <property type="entry name" value="FNR_nucleotide-bd"/>
</dbReference>
<proteinExistence type="predicted"/>
<name>A0A543BJ26_9MICO</name>
<dbReference type="InterPro" id="IPR039374">
    <property type="entry name" value="SIP_fam"/>
</dbReference>
<dbReference type="Proteomes" id="UP000317209">
    <property type="component" value="Unassembled WGS sequence"/>
</dbReference>
<dbReference type="Gene3D" id="3.40.50.80">
    <property type="entry name" value="Nucleotide-binding domain of ferredoxin-NADP reductase (FNR) module"/>
    <property type="match status" value="1"/>
</dbReference>
<dbReference type="PANTHER" id="PTHR30157">
    <property type="entry name" value="FERRIC REDUCTASE, NADPH-DEPENDENT"/>
    <property type="match status" value="1"/>
</dbReference>
<evidence type="ECO:0000313" key="2">
    <source>
        <dbReference type="EMBL" id="TQL84811.1"/>
    </source>
</evidence>
<accession>A0A543BJ26</accession>
<dbReference type="RefSeq" id="WP_141870831.1">
    <property type="nucleotide sequence ID" value="NZ_VFOX01000001.1"/>
</dbReference>
<keyword evidence="3" id="KW-1185">Reference proteome</keyword>
<comment type="caution">
    <text evidence="2">The sequence shown here is derived from an EMBL/GenBank/DDBJ whole genome shotgun (WGS) entry which is preliminary data.</text>
</comment>
<dbReference type="Pfam" id="PF04954">
    <property type="entry name" value="SIP"/>
    <property type="match status" value="1"/>
</dbReference>
<dbReference type="SUPFAM" id="SSF63380">
    <property type="entry name" value="Riboflavin synthase domain-like"/>
    <property type="match status" value="1"/>
</dbReference>
<dbReference type="InterPro" id="IPR017927">
    <property type="entry name" value="FAD-bd_FR_type"/>
</dbReference>
<gene>
    <name evidence="2" type="ORF">FB560_0404</name>
</gene>
<evidence type="ECO:0000259" key="1">
    <source>
        <dbReference type="PROSITE" id="PS51384"/>
    </source>
</evidence>
<dbReference type="InterPro" id="IPR013113">
    <property type="entry name" value="SIP_FAD-bd"/>
</dbReference>
<dbReference type="CDD" id="cd06193">
    <property type="entry name" value="siderophore_interacting"/>
    <property type="match status" value="1"/>
</dbReference>
<dbReference type="InterPro" id="IPR007037">
    <property type="entry name" value="SIP_rossman_dom"/>
</dbReference>
<dbReference type="GO" id="GO:0016491">
    <property type="term" value="F:oxidoreductase activity"/>
    <property type="evidence" value="ECO:0007669"/>
    <property type="project" value="InterPro"/>
</dbReference>
<sequence>MAANWQRGMMRLMRIANHPTEVVEVRDFTPWYRRIVFRAPSLTSSLDVFPTLWLRLWVPHPAKGEGFLVQRGYTFVHVDAAAQTFSLDFVLHEVSGPAGDWAKRAAVGDRLEVALTPARIDIPAGTTTLVLAGDATALPAINTWLEAVPAEIETRVFLEEEHPDREGLPRVERERGTWEWVVREGDRGTALARAIRSSVTAQDGLYAWGAGEKTLVKNVRGVLREHLGLDRGHHFTQFYWIEGKATG</sequence>
<reference evidence="2 3" key="1">
    <citation type="submission" date="2019-06" db="EMBL/GenBank/DDBJ databases">
        <title>Sequencing the genomes of 1000 actinobacteria strains.</title>
        <authorList>
            <person name="Klenk H.-P."/>
        </authorList>
    </citation>
    <scope>NUCLEOTIDE SEQUENCE [LARGE SCALE GENOMIC DNA]</scope>
    <source>
        <strain evidence="2 3">DSM 20169</strain>
    </source>
</reference>
<dbReference type="Pfam" id="PF08021">
    <property type="entry name" value="FAD_binding_9"/>
    <property type="match status" value="1"/>
</dbReference>
<evidence type="ECO:0000313" key="3">
    <source>
        <dbReference type="Proteomes" id="UP000317209"/>
    </source>
</evidence>
<dbReference type="InterPro" id="IPR017938">
    <property type="entry name" value="Riboflavin_synthase-like_b-brl"/>
</dbReference>
<feature type="domain" description="FAD-binding FR-type" evidence="1">
    <location>
        <begin position="15"/>
        <end position="130"/>
    </location>
</feature>
<dbReference type="AlphaFoldDB" id="A0A543BJ26"/>
<dbReference type="Gene3D" id="2.40.30.10">
    <property type="entry name" value="Translation factors"/>
    <property type="match status" value="1"/>
</dbReference>
<dbReference type="OrthoDB" id="9814826at2"/>
<dbReference type="EMBL" id="VFOX01000001">
    <property type="protein sequence ID" value="TQL84811.1"/>
    <property type="molecule type" value="Genomic_DNA"/>
</dbReference>
<protein>
    <submittedName>
        <fullName evidence="2">NADPH-dependent ferric siderophore reductase</fullName>
    </submittedName>
</protein>
<dbReference type="PANTHER" id="PTHR30157:SF0">
    <property type="entry name" value="NADPH-DEPENDENT FERRIC-CHELATE REDUCTASE"/>
    <property type="match status" value="1"/>
</dbReference>
<organism evidence="2 3">
    <name type="scientific">Microbacterium saperdae</name>
    <dbReference type="NCBI Taxonomy" id="69368"/>
    <lineage>
        <taxon>Bacteria</taxon>
        <taxon>Bacillati</taxon>
        <taxon>Actinomycetota</taxon>
        <taxon>Actinomycetes</taxon>
        <taxon>Micrococcales</taxon>
        <taxon>Microbacteriaceae</taxon>
        <taxon>Microbacterium</taxon>
    </lineage>
</organism>
<dbReference type="PROSITE" id="PS51384">
    <property type="entry name" value="FAD_FR"/>
    <property type="match status" value="1"/>
</dbReference>